<feature type="non-terminal residue" evidence="1">
    <location>
        <position position="221"/>
    </location>
</feature>
<keyword evidence="2" id="KW-1185">Reference proteome</keyword>
<evidence type="ECO:0000313" key="2">
    <source>
        <dbReference type="Proteomes" id="UP001595530"/>
    </source>
</evidence>
<dbReference type="EMBL" id="JBHRTP010000138">
    <property type="protein sequence ID" value="MFC3111459.1"/>
    <property type="molecule type" value="Genomic_DNA"/>
</dbReference>
<evidence type="ECO:0000313" key="1">
    <source>
        <dbReference type="EMBL" id="MFC3111459.1"/>
    </source>
</evidence>
<reference evidence="2" key="1">
    <citation type="journal article" date="2019" name="Int. J. Syst. Evol. Microbiol.">
        <title>The Global Catalogue of Microorganisms (GCM) 10K type strain sequencing project: providing services to taxonomists for standard genome sequencing and annotation.</title>
        <authorList>
            <consortium name="The Broad Institute Genomics Platform"/>
            <consortium name="The Broad Institute Genome Sequencing Center for Infectious Disease"/>
            <person name="Wu L."/>
            <person name="Ma J."/>
        </authorList>
    </citation>
    <scope>NUCLEOTIDE SEQUENCE [LARGE SCALE GENOMIC DNA]</scope>
    <source>
        <strain evidence="2">KCTC 42986</strain>
    </source>
</reference>
<accession>A0ABV7F8L4</accession>
<dbReference type="Proteomes" id="UP001595530">
    <property type="component" value="Unassembled WGS sequence"/>
</dbReference>
<dbReference type="InterPro" id="IPR037257">
    <property type="entry name" value="T2SS_E_N_sf"/>
</dbReference>
<sequence length="221" mass="23790">MIDHNNSPDSRFPCTELRHLLHDVIVNNEIPPGPGRDAGKGNVADASAFEQALTESWTDVGAVFDAAVETSGPLGELLLQANRITRAQRDFSLNEQKKTGERLGELLVRLGWLSHAELNVLLAIQQHRGRADSPLRLGNILAAIGVISHQTLADALIQQQVTRKQLGEVLVELYNVSPSQVTNGLRLQQKLTTAALTTLLSLAGTAAPMVASAADRTNSVQ</sequence>
<organism evidence="1 2">
    <name type="scientific">Undibacterium arcticum</name>
    <dbReference type="NCBI Taxonomy" id="1762892"/>
    <lineage>
        <taxon>Bacteria</taxon>
        <taxon>Pseudomonadati</taxon>
        <taxon>Pseudomonadota</taxon>
        <taxon>Betaproteobacteria</taxon>
        <taxon>Burkholderiales</taxon>
        <taxon>Oxalobacteraceae</taxon>
        <taxon>Undibacterium</taxon>
    </lineage>
</organism>
<dbReference type="SUPFAM" id="SSF160246">
    <property type="entry name" value="EspE N-terminal domain-like"/>
    <property type="match status" value="2"/>
</dbReference>
<gene>
    <name evidence="1" type="ORF">ACFOFO_26555</name>
</gene>
<protein>
    <submittedName>
        <fullName evidence="1">Uncharacterized protein</fullName>
    </submittedName>
</protein>
<proteinExistence type="predicted"/>
<comment type="caution">
    <text evidence="1">The sequence shown here is derived from an EMBL/GenBank/DDBJ whole genome shotgun (WGS) entry which is preliminary data.</text>
</comment>
<name>A0ABV7F8L4_9BURK</name>